<reference evidence="2" key="1">
    <citation type="submission" date="2021-01" db="EMBL/GenBank/DDBJ databases">
        <authorList>
            <person name="Corre E."/>
            <person name="Pelletier E."/>
            <person name="Niang G."/>
            <person name="Scheremetjew M."/>
            <person name="Finn R."/>
            <person name="Kale V."/>
            <person name="Holt S."/>
            <person name="Cochrane G."/>
            <person name="Meng A."/>
            <person name="Brown T."/>
            <person name="Cohen L."/>
        </authorList>
    </citation>
    <scope>NUCLEOTIDE SEQUENCE</scope>
    <source>
        <strain evidence="2">CCMP 2712</strain>
    </source>
</reference>
<name>A0A7S4KYW2_GUITH</name>
<feature type="compositionally biased region" description="Basic and acidic residues" evidence="1">
    <location>
        <begin position="40"/>
        <end position="49"/>
    </location>
</feature>
<sequence>MDMSTGRTKFLYWCDRFVTKYVDERNGGSHQNCNSVGPDRAVHGAEAHPRTSMQDAYRRNKRESNLQDGETDASDRPRHRDRSCLRVRFADPLVRARYCPKFCITQELDAHVTFDVGRHGPLSLVNETSERHDDVDEDVVQVLFAYVCGQARAFWGFDKEGCISSNEALLCSLGDCLFESKAAKLPFEDCFQQEACSTSGNIDKSGLDSV</sequence>
<feature type="region of interest" description="Disordered" evidence="1">
    <location>
        <begin position="28"/>
        <end position="78"/>
    </location>
</feature>
<evidence type="ECO:0000256" key="1">
    <source>
        <dbReference type="SAM" id="MobiDB-lite"/>
    </source>
</evidence>
<gene>
    <name evidence="2" type="ORF">GTHE00462_LOCUS20658</name>
</gene>
<organism evidence="2">
    <name type="scientific">Guillardia theta</name>
    <name type="common">Cryptophyte</name>
    <name type="synonym">Cryptomonas phi</name>
    <dbReference type="NCBI Taxonomy" id="55529"/>
    <lineage>
        <taxon>Eukaryota</taxon>
        <taxon>Cryptophyceae</taxon>
        <taxon>Pyrenomonadales</taxon>
        <taxon>Geminigeraceae</taxon>
        <taxon>Guillardia</taxon>
    </lineage>
</organism>
<accession>A0A7S4KYW2</accession>
<feature type="compositionally biased region" description="Basic and acidic residues" evidence="1">
    <location>
        <begin position="56"/>
        <end position="65"/>
    </location>
</feature>
<dbReference type="EMBL" id="HBKN01026738">
    <property type="protein sequence ID" value="CAE2309760.1"/>
    <property type="molecule type" value="Transcribed_RNA"/>
</dbReference>
<evidence type="ECO:0000313" key="2">
    <source>
        <dbReference type="EMBL" id="CAE2309760.1"/>
    </source>
</evidence>
<dbReference type="AlphaFoldDB" id="A0A7S4KYW2"/>
<proteinExistence type="predicted"/>
<protein>
    <submittedName>
        <fullName evidence="2">Uncharacterized protein</fullName>
    </submittedName>
</protein>